<keyword evidence="2" id="KW-1185">Reference proteome</keyword>
<proteinExistence type="predicted"/>
<reference evidence="1 2" key="1">
    <citation type="submission" date="2018-08" db="EMBL/GenBank/DDBJ databases">
        <title>Comparative analysis of Burkholderia isolates from Puerto Rico.</title>
        <authorList>
            <person name="Hall C."/>
            <person name="Sahl J."/>
            <person name="Wagner D."/>
        </authorList>
    </citation>
    <scope>NUCLEOTIDE SEQUENCE [LARGE SCALE GENOMIC DNA]</scope>
    <source>
        <strain evidence="1 2">Bp8966</strain>
    </source>
</reference>
<dbReference type="Gene3D" id="3.30.420.10">
    <property type="entry name" value="Ribonuclease H-like superfamily/Ribonuclease H"/>
    <property type="match status" value="1"/>
</dbReference>
<protein>
    <submittedName>
        <fullName evidence="1">Uncharacterized protein</fullName>
    </submittedName>
</protein>
<evidence type="ECO:0000313" key="1">
    <source>
        <dbReference type="EMBL" id="RQY86547.1"/>
    </source>
</evidence>
<dbReference type="RefSeq" id="WP_062911302.1">
    <property type="nucleotide sequence ID" value="NZ_QTOI01000044.1"/>
</dbReference>
<dbReference type="SUPFAM" id="SSF53098">
    <property type="entry name" value="Ribonuclease H-like"/>
    <property type="match status" value="1"/>
</dbReference>
<organism evidence="1 2">
    <name type="scientific">Burkholderia stagnalis</name>
    <dbReference type="NCBI Taxonomy" id="1503054"/>
    <lineage>
        <taxon>Bacteria</taxon>
        <taxon>Pseudomonadati</taxon>
        <taxon>Pseudomonadota</taxon>
        <taxon>Betaproteobacteria</taxon>
        <taxon>Burkholderiales</taxon>
        <taxon>Burkholderiaceae</taxon>
        <taxon>Burkholderia</taxon>
        <taxon>Burkholderia cepacia complex</taxon>
    </lineage>
</organism>
<comment type="caution">
    <text evidence="1">The sequence shown here is derived from an EMBL/GenBank/DDBJ whole genome shotgun (WGS) entry which is preliminary data.</text>
</comment>
<dbReference type="EMBL" id="QTPM01000043">
    <property type="protein sequence ID" value="RQY86547.1"/>
    <property type="molecule type" value="Genomic_DNA"/>
</dbReference>
<dbReference type="InterPro" id="IPR036397">
    <property type="entry name" value="RNaseH_sf"/>
</dbReference>
<name>A0ABX9YIR5_9BURK</name>
<dbReference type="Proteomes" id="UP000281098">
    <property type="component" value="Unassembled WGS sequence"/>
</dbReference>
<sequence>MPFHVFVDTEFTDFIDCDLISIALVAEDGREFYGERSDFDLSSCSEFVRAAVLPQLGQFPEQVYSREALRCALLTWLSQLEDELPPRMLCFDYGGDWELLVDLLGDVPSGWLACRLGEEALDIHRIEMYFKQFGGRHHALFDARANCYATQGRL</sequence>
<accession>A0ABX9YIR5</accession>
<gene>
    <name evidence="1" type="ORF">DF017_26790</name>
</gene>
<evidence type="ECO:0000313" key="2">
    <source>
        <dbReference type="Proteomes" id="UP000281098"/>
    </source>
</evidence>
<dbReference type="InterPro" id="IPR012337">
    <property type="entry name" value="RNaseH-like_sf"/>
</dbReference>